<name>A0ABP0MCK0_9DINO</name>
<accession>A0ABP0MCK0</accession>
<dbReference type="Proteomes" id="UP001642484">
    <property type="component" value="Unassembled WGS sequence"/>
</dbReference>
<evidence type="ECO:0000313" key="2">
    <source>
        <dbReference type="Proteomes" id="UP001642484"/>
    </source>
</evidence>
<dbReference type="EMBL" id="CAXAMN010016836">
    <property type="protein sequence ID" value="CAK9049211.1"/>
    <property type="molecule type" value="Genomic_DNA"/>
</dbReference>
<sequence>MRVLCLVLPLVAGHEGSMEEVLAVMRQMESIPDPPLTLSQIPEERRCLLCHTIAKGLPTRQLHEEEFIDVLETICINNSVKEPCGLGTSMAVSTYSGVCRGGRLVAYLRQAQGHSCRAPMHS</sequence>
<keyword evidence="2" id="KW-1185">Reference proteome</keyword>
<proteinExistence type="predicted"/>
<evidence type="ECO:0000313" key="1">
    <source>
        <dbReference type="EMBL" id="CAK9049211.1"/>
    </source>
</evidence>
<gene>
    <name evidence="1" type="ORF">CCMP2556_LOCUS25231</name>
</gene>
<comment type="caution">
    <text evidence="1">The sequence shown here is derived from an EMBL/GenBank/DDBJ whole genome shotgun (WGS) entry which is preliminary data.</text>
</comment>
<organism evidence="1 2">
    <name type="scientific">Durusdinium trenchii</name>
    <dbReference type="NCBI Taxonomy" id="1381693"/>
    <lineage>
        <taxon>Eukaryota</taxon>
        <taxon>Sar</taxon>
        <taxon>Alveolata</taxon>
        <taxon>Dinophyceae</taxon>
        <taxon>Suessiales</taxon>
        <taxon>Symbiodiniaceae</taxon>
        <taxon>Durusdinium</taxon>
    </lineage>
</organism>
<protein>
    <submittedName>
        <fullName evidence="1">Uncharacterized protein</fullName>
    </submittedName>
</protein>
<reference evidence="1 2" key="1">
    <citation type="submission" date="2024-02" db="EMBL/GenBank/DDBJ databases">
        <authorList>
            <person name="Chen Y."/>
            <person name="Shah S."/>
            <person name="Dougan E. K."/>
            <person name="Thang M."/>
            <person name="Chan C."/>
        </authorList>
    </citation>
    <scope>NUCLEOTIDE SEQUENCE [LARGE SCALE GENOMIC DNA]</scope>
</reference>